<dbReference type="Gene3D" id="3.40.50.150">
    <property type="entry name" value="Vaccinia Virus protein VP39"/>
    <property type="match status" value="1"/>
</dbReference>
<evidence type="ECO:0000313" key="4">
    <source>
        <dbReference type="EMBL" id="JAT62057.1"/>
    </source>
</evidence>
<keyword evidence="2" id="KW-0812">Transmembrane</keyword>
<comment type="similarity">
    <text evidence="1">Belongs to the class I-like SAM-binding methyltransferase superfamily. MPBQ/MBSQ MT family.</text>
</comment>
<dbReference type="PANTHER" id="PTHR44516:SF11">
    <property type="entry name" value="2-METHYL-6-PHYTYL-1,4-HYDROQUINONE METHYLTRANSFERASE 2, CHLOROPLASTIC"/>
    <property type="match status" value="1"/>
</dbReference>
<dbReference type="PANTHER" id="PTHR44516">
    <property type="entry name" value="2-METHYL-6-PHYTYL-1,4-HYDROQUINONE METHYLTRANSFERASE, CHLOROPLASTIC"/>
    <property type="match status" value="1"/>
</dbReference>
<dbReference type="CDD" id="cd02440">
    <property type="entry name" value="AdoMet_MTases"/>
    <property type="match status" value="1"/>
</dbReference>
<keyword evidence="1" id="KW-0808">Transferase</keyword>
<evidence type="ECO:0000256" key="1">
    <source>
        <dbReference type="PROSITE-ProRule" id="PRU01069"/>
    </source>
</evidence>
<keyword evidence="2" id="KW-0472">Membrane</keyword>
<dbReference type="InterPro" id="IPR013216">
    <property type="entry name" value="Methyltransf_11"/>
</dbReference>
<proteinExistence type="inferred from homology"/>
<name>A0A1D1Z573_9ARAE</name>
<feature type="region of interest" description="SAM motif III" evidence="1">
    <location>
        <begin position="151"/>
        <end position="164"/>
    </location>
</feature>
<feature type="transmembrane region" description="Helical" evidence="2">
    <location>
        <begin position="258"/>
        <end position="276"/>
    </location>
</feature>
<dbReference type="InterPro" id="IPR029063">
    <property type="entry name" value="SAM-dependent_MTases_sf"/>
</dbReference>
<dbReference type="EMBL" id="GDJX01005879">
    <property type="protein sequence ID" value="JAT62057.1"/>
    <property type="molecule type" value="Transcribed_RNA"/>
</dbReference>
<dbReference type="GO" id="GO:0051741">
    <property type="term" value="F:2-methyl-6-phytyl-1,4-benzoquinone methyltransferase activity"/>
    <property type="evidence" value="ECO:0007669"/>
    <property type="project" value="InterPro"/>
</dbReference>
<dbReference type="SUPFAM" id="SSF53335">
    <property type="entry name" value="S-adenosyl-L-methionine-dependent methyltransferases"/>
    <property type="match status" value="1"/>
</dbReference>
<dbReference type="AlphaFoldDB" id="A0A1D1Z573"/>
<protein>
    <submittedName>
        <fullName evidence="4">Inner envelope membrane protein, chloroplastic</fullName>
    </submittedName>
</protein>
<feature type="region of interest" description="SAM motif I" evidence="1">
    <location>
        <begin position="65"/>
        <end position="74"/>
    </location>
</feature>
<accession>A0A1D1Z573</accession>
<organism evidence="4">
    <name type="scientific">Anthurium amnicola</name>
    <dbReference type="NCBI Taxonomy" id="1678845"/>
    <lineage>
        <taxon>Eukaryota</taxon>
        <taxon>Viridiplantae</taxon>
        <taxon>Streptophyta</taxon>
        <taxon>Embryophyta</taxon>
        <taxon>Tracheophyta</taxon>
        <taxon>Spermatophyta</taxon>
        <taxon>Magnoliopsida</taxon>
        <taxon>Liliopsida</taxon>
        <taxon>Araceae</taxon>
        <taxon>Pothoideae</taxon>
        <taxon>Potheae</taxon>
        <taxon>Anthurium</taxon>
    </lineage>
</organism>
<dbReference type="PROSITE" id="PS51734">
    <property type="entry name" value="SAM_MPBQ_MSBQ_MT"/>
    <property type="match status" value="1"/>
</dbReference>
<gene>
    <name evidence="4" type="primary">IN37_2</name>
    <name evidence="4" type="ORF">g.88081</name>
</gene>
<reference evidence="4" key="1">
    <citation type="submission" date="2015-07" db="EMBL/GenBank/DDBJ databases">
        <title>Transcriptome Assembly of Anthurium amnicola.</title>
        <authorList>
            <person name="Suzuki J."/>
        </authorList>
    </citation>
    <scope>NUCLEOTIDE SEQUENCE</scope>
</reference>
<evidence type="ECO:0000259" key="3">
    <source>
        <dbReference type="PROSITE" id="PS51734"/>
    </source>
</evidence>
<dbReference type="InterPro" id="IPR031164">
    <property type="entry name" value="SAM_MPBQ_MSBQ_MT"/>
</dbReference>
<keyword evidence="1" id="KW-0489">Methyltransferase</keyword>
<dbReference type="GO" id="GO:0032259">
    <property type="term" value="P:methylation"/>
    <property type="evidence" value="ECO:0007669"/>
    <property type="project" value="UniProtKB-UniRule"/>
</dbReference>
<keyword evidence="2" id="KW-1133">Transmembrane helix</keyword>
<feature type="domain" description="MPBQ/MBSQ family SAM-binding methyltransferase profile" evidence="3">
    <location>
        <begin position="16"/>
        <end position="225"/>
    </location>
</feature>
<keyword evidence="1" id="KW-0949">S-adenosyl-L-methionine</keyword>
<feature type="region of interest" description="SAM motif II" evidence="1">
    <location>
        <begin position="110"/>
        <end position="123"/>
    </location>
</feature>
<dbReference type="Pfam" id="PF08241">
    <property type="entry name" value="Methyltransf_11"/>
    <property type="match status" value="1"/>
</dbReference>
<dbReference type="InterPro" id="IPR044649">
    <property type="entry name" value="MPBQ/MSBQ_MT"/>
</dbReference>
<evidence type="ECO:0000256" key="2">
    <source>
        <dbReference type="SAM" id="Phobius"/>
    </source>
</evidence>
<sequence length="288" mass="33060">MASKLGGSSREVSHRRPFQHKKVAFWFYRFLSVVYDQWGTGVAWTEEIRDAAMERANLCHRRLRVLDVGGGTGYSTLAIVKHVDAENVTILDQSSHQLAKAREKAALRECTIVQGDAEDLPFPTDYADRYISAGCIEYWPEPQRGINEAYRVLKPGGMACVIGPLYPTFWLSRFFADLWMLFPKEEEYVQWFKKAGFQDIEVKIDCPTWYRGARRHGLIMGCWVTGVKNNQGDSPLELGPKCDDLNNPVNPFCFLSRFIQGFFAGIYFVLISYYMWIKHLLFPKGMAI</sequence>